<dbReference type="Proteomes" id="UP000474159">
    <property type="component" value="Unassembled WGS sequence"/>
</dbReference>
<accession>A0A6L3SYN1</accession>
<dbReference type="AlphaFoldDB" id="A0A6L3SYN1"/>
<evidence type="ECO:0000313" key="2">
    <source>
        <dbReference type="Proteomes" id="UP000474159"/>
    </source>
</evidence>
<dbReference type="RefSeq" id="WP_151000997.1">
    <property type="nucleotide sequence ID" value="NZ_BPQY01000541.1"/>
</dbReference>
<reference evidence="1 2" key="1">
    <citation type="submission" date="2019-09" db="EMBL/GenBank/DDBJ databases">
        <title>YIM 48816 draft genome.</title>
        <authorList>
            <person name="Jiang L."/>
        </authorList>
    </citation>
    <scope>NUCLEOTIDE SEQUENCE [LARGE SCALE GENOMIC DNA]</scope>
    <source>
        <strain evidence="1 2">YIM 48816</strain>
    </source>
</reference>
<proteinExistence type="predicted"/>
<name>A0A6L3SYN1_9HYPH</name>
<dbReference type="EMBL" id="VZZK01000014">
    <property type="protein sequence ID" value="KAB1078377.1"/>
    <property type="molecule type" value="Genomic_DNA"/>
</dbReference>
<sequence length="96" mass="10600">MGKYDVLLKSLGLKPKAKKPRVALLVKSRTPKPEEKPKKWLPRDINELRPLLDDAVIGGKITGTHARDICHQLTAGKKLPDDLAVMLLAVLGGERE</sequence>
<gene>
    <name evidence="1" type="ORF">F6X53_14915</name>
</gene>
<keyword evidence="2" id="KW-1185">Reference proteome</keyword>
<protein>
    <submittedName>
        <fullName evidence="1">Uncharacterized protein</fullName>
    </submittedName>
</protein>
<comment type="caution">
    <text evidence="1">The sequence shown here is derived from an EMBL/GenBank/DDBJ whole genome shotgun (WGS) entry which is preliminary data.</text>
</comment>
<evidence type="ECO:0000313" key="1">
    <source>
        <dbReference type="EMBL" id="KAB1078377.1"/>
    </source>
</evidence>
<organism evidence="1 2">
    <name type="scientific">Methylobacterium soli</name>
    <dbReference type="NCBI Taxonomy" id="553447"/>
    <lineage>
        <taxon>Bacteria</taxon>
        <taxon>Pseudomonadati</taxon>
        <taxon>Pseudomonadota</taxon>
        <taxon>Alphaproteobacteria</taxon>
        <taxon>Hyphomicrobiales</taxon>
        <taxon>Methylobacteriaceae</taxon>
        <taxon>Methylobacterium</taxon>
    </lineage>
</organism>